<dbReference type="Proteomes" id="UP000015105">
    <property type="component" value="Chromosome 5D"/>
</dbReference>
<reference evidence="1" key="4">
    <citation type="submission" date="2019-03" db="UniProtKB">
        <authorList>
            <consortium name="EnsemblPlants"/>
        </authorList>
    </citation>
    <scope>IDENTIFICATION</scope>
</reference>
<protein>
    <submittedName>
        <fullName evidence="1">Uncharacterized protein</fullName>
    </submittedName>
</protein>
<organism evidence="1 2">
    <name type="scientific">Aegilops tauschii subsp. strangulata</name>
    <name type="common">Goatgrass</name>
    <dbReference type="NCBI Taxonomy" id="200361"/>
    <lineage>
        <taxon>Eukaryota</taxon>
        <taxon>Viridiplantae</taxon>
        <taxon>Streptophyta</taxon>
        <taxon>Embryophyta</taxon>
        <taxon>Tracheophyta</taxon>
        <taxon>Spermatophyta</taxon>
        <taxon>Magnoliopsida</taxon>
        <taxon>Liliopsida</taxon>
        <taxon>Poales</taxon>
        <taxon>Poaceae</taxon>
        <taxon>BOP clade</taxon>
        <taxon>Pooideae</taxon>
        <taxon>Triticodae</taxon>
        <taxon>Triticeae</taxon>
        <taxon>Triticinae</taxon>
        <taxon>Aegilops</taxon>
    </lineage>
</organism>
<accession>A0A453M5W6</accession>
<dbReference type="AlphaFoldDB" id="A0A453M5W6"/>
<proteinExistence type="predicted"/>
<reference evidence="1" key="5">
    <citation type="journal article" date="2021" name="G3 (Bethesda)">
        <title>Aegilops tauschii genome assembly Aet v5.0 features greater sequence contiguity and improved annotation.</title>
        <authorList>
            <person name="Wang L."/>
            <person name="Zhu T."/>
            <person name="Rodriguez J.C."/>
            <person name="Deal K.R."/>
            <person name="Dubcovsky J."/>
            <person name="McGuire P.E."/>
            <person name="Lux T."/>
            <person name="Spannagl M."/>
            <person name="Mayer K.F.X."/>
            <person name="Baldrich P."/>
            <person name="Meyers B.C."/>
            <person name="Huo N."/>
            <person name="Gu Y.Q."/>
            <person name="Zhou H."/>
            <person name="Devos K.M."/>
            <person name="Bennetzen J.L."/>
            <person name="Unver T."/>
            <person name="Budak H."/>
            <person name="Gulick P.J."/>
            <person name="Galiba G."/>
            <person name="Kalapos B."/>
            <person name="Nelson D.R."/>
            <person name="Li P."/>
            <person name="You F.M."/>
            <person name="Luo M.C."/>
            <person name="Dvorak J."/>
        </authorList>
    </citation>
    <scope>NUCLEOTIDE SEQUENCE [LARGE SCALE GENOMIC DNA]</scope>
    <source>
        <strain evidence="1">cv. AL8/78</strain>
    </source>
</reference>
<dbReference type="EnsemblPlants" id="AET5Gv21057400.17">
    <property type="protein sequence ID" value="AET5Gv21057400.17"/>
    <property type="gene ID" value="AET5Gv21057400"/>
</dbReference>
<reference evidence="1" key="3">
    <citation type="journal article" date="2017" name="Nature">
        <title>Genome sequence of the progenitor of the wheat D genome Aegilops tauschii.</title>
        <authorList>
            <person name="Luo M.C."/>
            <person name="Gu Y.Q."/>
            <person name="Puiu D."/>
            <person name="Wang H."/>
            <person name="Twardziok S.O."/>
            <person name="Deal K.R."/>
            <person name="Huo N."/>
            <person name="Zhu T."/>
            <person name="Wang L."/>
            <person name="Wang Y."/>
            <person name="McGuire P.E."/>
            <person name="Liu S."/>
            <person name="Long H."/>
            <person name="Ramasamy R.K."/>
            <person name="Rodriguez J.C."/>
            <person name="Van S.L."/>
            <person name="Yuan L."/>
            <person name="Wang Z."/>
            <person name="Xia Z."/>
            <person name="Xiao L."/>
            <person name="Anderson O.D."/>
            <person name="Ouyang S."/>
            <person name="Liang Y."/>
            <person name="Zimin A.V."/>
            <person name="Pertea G."/>
            <person name="Qi P."/>
            <person name="Bennetzen J.L."/>
            <person name="Dai X."/>
            <person name="Dawson M.W."/>
            <person name="Muller H.G."/>
            <person name="Kugler K."/>
            <person name="Rivarola-Duarte L."/>
            <person name="Spannagl M."/>
            <person name="Mayer K.F.X."/>
            <person name="Lu F.H."/>
            <person name="Bevan M.W."/>
            <person name="Leroy P."/>
            <person name="Li P."/>
            <person name="You F.M."/>
            <person name="Sun Q."/>
            <person name="Liu Z."/>
            <person name="Lyons E."/>
            <person name="Wicker T."/>
            <person name="Salzberg S.L."/>
            <person name="Devos K.M."/>
            <person name="Dvorak J."/>
        </authorList>
    </citation>
    <scope>NUCLEOTIDE SEQUENCE [LARGE SCALE GENOMIC DNA]</scope>
    <source>
        <strain evidence="1">cv. AL8/78</strain>
    </source>
</reference>
<dbReference type="Gramene" id="AET5Gv21057400.17">
    <property type="protein sequence ID" value="AET5Gv21057400.17"/>
    <property type="gene ID" value="AET5Gv21057400"/>
</dbReference>
<evidence type="ECO:0000313" key="1">
    <source>
        <dbReference type="EnsemblPlants" id="AET5Gv21057400.17"/>
    </source>
</evidence>
<reference evidence="2" key="2">
    <citation type="journal article" date="2017" name="Nat. Plants">
        <title>The Aegilops tauschii genome reveals multiple impacts of transposons.</title>
        <authorList>
            <person name="Zhao G."/>
            <person name="Zou C."/>
            <person name="Li K."/>
            <person name="Wang K."/>
            <person name="Li T."/>
            <person name="Gao L."/>
            <person name="Zhang X."/>
            <person name="Wang H."/>
            <person name="Yang Z."/>
            <person name="Liu X."/>
            <person name="Jiang W."/>
            <person name="Mao L."/>
            <person name="Kong X."/>
            <person name="Jiao Y."/>
            <person name="Jia J."/>
        </authorList>
    </citation>
    <scope>NUCLEOTIDE SEQUENCE [LARGE SCALE GENOMIC DNA]</scope>
    <source>
        <strain evidence="2">cv. AL8/78</strain>
    </source>
</reference>
<keyword evidence="2" id="KW-1185">Reference proteome</keyword>
<name>A0A453M5W6_AEGTS</name>
<reference evidence="2" key="1">
    <citation type="journal article" date="2014" name="Science">
        <title>Ancient hybridizations among the ancestral genomes of bread wheat.</title>
        <authorList>
            <consortium name="International Wheat Genome Sequencing Consortium,"/>
            <person name="Marcussen T."/>
            <person name="Sandve S.R."/>
            <person name="Heier L."/>
            <person name="Spannagl M."/>
            <person name="Pfeifer M."/>
            <person name="Jakobsen K.S."/>
            <person name="Wulff B.B."/>
            <person name="Steuernagel B."/>
            <person name="Mayer K.F."/>
            <person name="Olsen O.A."/>
        </authorList>
    </citation>
    <scope>NUCLEOTIDE SEQUENCE [LARGE SCALE GENOMIC DNA]</scope>
    <source>
        <strain evidence="2">cv. AL8/78</strain>
    </source>
</reference>
<sequence>GPIFLLPPSLNIWHINSVKKSMLSKFDQVYIQKYDDKQYQIKINISTIRYIFI</sequence>
<evidence type="ECO:0000313" key="2">
    <source>
        <dbReference type="Proteomes" id="UP000015105"/>
    </source>
</evidence>